<evidence type="ECO:0000256" key="9">
    <source>
        <dbReference type="SAM" id="SignalP"/>
    </source>
</evidence>
<dbReference type="GO" id="GO:0001913">
    <property type="term" value="P:T cell mediated cytotoxicity"/>
    <property type="evidence" value="ECO:0007669"/>
    <property type="project" value="TreeGrafter"/>
</dbReference>
<evidence type="ECO:0000313" key="13">
    <source>
        <dbReference type="Proteomes" id="UP000287033"/>
    </source>
</evidence>
<dbReference type="GO" id="GO:0005576">
    <property type="term" value="C:extracellular region"/>
    <property type="evidence" value="ECO:0007669"/>
    <property type="project" value="UniProtKB-SubCell"/>
</dbReference>
<evidence type="ECO:0000256" key="3">
    <source>
        <dbReference type="ARBA" id="ARBA00009214"/>
    </source>
</evidence>
<evidence type="ECO:0000256" key="8">
    <source>
        <dbReference type="ARBA" id="ARBA00023157"/>
    </source>
</evidence>
<dbReference type="GO" id="GO:0031640">
    <property type="term" value="P:killing of cells of another organism"/>
    <property type="evidence" value="ECO:0007669"/>
    <property type="project" value="UniProtKB-KW"/>
</dbReference>
<evidence type="ECO:0000313" key="12">
    <source>
        <dbReference type="EMBL" id="GCC18034.1"/>
    </source>
</evidence>
<name>A0A401RIT5_CHIPU</name>
<accession>A0A401RIT5</accession>
<dbReference type="PANTHER" id="PTHR46096:SF3">
    <property type="entry name" value="PERFORIN-1"/>
    <property type="match status" value="1"/>
</dbReference>
<dbReference type="InterPro" id="IPR020863">
    <property type="entry name" value="MACPF_CS"/>
</dbReference>
<evidence type="ECO:0000256" key="7">
    <source>
        <dbReference type="ARBA" id="ARBA00023136"/>
    </source>
</evidence>
<dbReference type="Gene3D" id="2.60.40.150">
    <property type="entry name" value="C2 domain"/>
    <property type="match status" value="1"/>
</dbReference>
<keyword evidence="4" id="KW-0964">Secreted</keyword>
<dbReference type="InterPro" id="IPR000008">
    <property type="entry name" value="C2_dom"/>
</dbReference>
<dbReference type="GO" id="GO:0022829">
    <property type="term" value="F:wide pore channel activity"/>
    <property type="evidence" value="ECO:0007669"/>
    <property type="project" value="TreeGrafter"/>
</dbReference>
<comment type="caution">
    <text evidence="12">The sequence shown here is derived from an EMBL/GenBank/DDBJ whole genome shotgun (WGS) entry which is preliminary data.</text>
</comment>
<dbReference type="SMART" id="SM00457">
    <property type="entry name" value="MACPF"/>
    <property type="match status" value="1"/>
</dbReference>
<dbReference type="PROSITE" id="PS00279">
    <property type="entry name" value="MACPF_1"/>
    <property type="match status" value="1"/>
</dbReference>
<evidence type="ECO:0000259" key="10">
    <source>
        <dbReference type="PROSITE" id="PS50004"/>
    </source>
</evidence>
<dbReference type="PANTHER" id="PTHR46096">
    <property type="entry name" value="PERFORIN-1"/>
    <property type="match status" value="1"/>
</dbReference>
<gene>
    <name evidence="12" type="ORF">chiPu_0022055</name>
</gene>
<evidence type="ECO:0000256" key="5">
    <source>
        <dbReference type="ARBA" id="ARBA00022729"/>
    </source>
</evidence>
<dbReference type="OrthoDB" id="1366754at2759"/>
<evidence type="ECO:0000256" key="6">
    <source>
        <dbReference type="ARBA" id="ARBA00022852"/>
    </source>
</evidence>
<dbReference type="AlphaFoldDB" id="A0A401RIT5"/>
<reference evidence="12 13" key="1">
    <citation type="journal article" date="2018" name="Nat. Ecol. Evol.">
        <title>Shark genomes provide insights into elasmobranch evolution and the origin of vertebrates.</title>
        <authorList>
            <person name="Hara Y"/>
            <person name="Yamaguchi K"/>
            <person name="Onimaru K"/>
            <person name="Kadota M"/>
            <person name="Koyanagi M"/>
            <person name="Keeley SD"/>
            <person name="Tatsumi K"/>
            <person name="Tanaka K"/>
            <person name="Motone F"/>
            <person name="Kageyama Y"/>
            <person name="Nozu R"/>
            <person name="Adachi N"/>
            <person name="Nishimura O"/>
            <person name="Nakagawa R"/>
            <person name="Tanegashima C"/>
            <person name="Kiyatake I"/>
            <person name="Matsumoto R"/>
            <person name="Murakumo K"/>
            <person name="Nishida K"/>
            <person name="Terakita A"/>
            <person name="Kuratani S"/>
            <person name="Sato K"/>
            <person name="Hyodo S Kuraku.S."/>
        </authorList>
    </citation>
    <scope>NUCLEOTIDE SEQUENCE [LARGE SCALE GENOMIC DNA]</scope>
</reference>
<keyword evidence="7" id="KW-0472">Membrane</keyword>
<sequence length="538" mass="59310">MPAVHLKPGCFLFLYLFFQDALSICTIGNASECRDANVVPGARLAGLGYDMVTLQPKGASVIDVNTWHSANGSCTLCRNEHLGNARQRLPVSLVDWRTLSSCRRSLSSGLDHSAAELSRSATSDITNDWRADLILPPKPGTGANLVLAGSKSKLVEFGTTRSKSDRYSFASHQLQCLYYQFRVKAQPLLAPEFTRSLSRLPTALNDGTKYQYKKLVDTYGTHYLKSVELGGRYRSVTAIRTCEAASEGYSAEEVKDCLSLDAHVTLRLTAKSSAGYQKCKDIARAMKHNEVYQAFSDRETELRGGRVRQSTDLFFSGDSSAFTSWLESLSTHPGMGRYALEPLHHLLPNSDPRQANLRRYISDYIAGDALSLPCTRCPHGSYHHLHQPCSCLCRGESHVDRNCCSKGKGLGRLVVTVREGRDLRGDAFSKTDGYAVVKYGEAEARTSMISNNQHPQWNAELDLGEVKAESGHELTIEVWDQDAKRDDLLGTCQVPLTSGTHGETCFLKYGKVTYGYTFTCGPHLGGATCRDYMPSPAE</sequence>
<keyword evidence="6" id="KW-0204">Cytolysis</keyword>
<dbReference type="OMA" id="YNKKEHR"/>
<evidence type="ECO:0008006" key="14">
    <source>
        <dbReference type="Google" id="ProtNLM"/>
    </source>
</evidence>
<feature type="chain" id="PRO_5019542686" description="MACPF domain-containing protein" evidence="9">
    <location>
        <begin position="24"/>
        <end position="538"/>
    </location>
</feature>
<dbReference type="SMART" id="SM00239">
    <property type="entry name" value="C2"/>
    <property type="match status" value="1"/>
</dbReference>
<dbReference type="GO" id="GO:0016020">
    <property type="term" value="C:membrane"/>
    <property type="evidence" value="ECO:0007669"/>
    <property type="project" value="UniProtKB-SubCell"/>
</dbReference>
<dbReference type="PROSITE" id="PS51412">
    <property type="entry name" value="MACPF_2"/>
    <property type="match status" value="1"/>
</dbReference>
<dbReference type="GO" id="GO:0051607">
    <property type="term" value="P:defense response to virus"/>
    <property type="evidence" value="ECO:0007669"/>
    <property type="project" value="TreeGrafter"/>
</dbReference>
<feature type="signal peptide" evidence="9">
    <location>
        <begin position="1"/>
        <end position="23"/>
    </location>
</feature>
<comment type="similarity">
    <text evidence="3">Belongs to the complement C6/C7/C8/C9 family.</text>
</comment>
<dbReference type="Proteomes" id="UP000287033">
    <property type="component" value="Unassembled WGS sequence"/>
</dbReference>
<dbReference type="GO" id="GO:0001771">
    <property type="term" value="P:immunological synapse formation"/>
    <property type="evidence" value="ECO:0007669"/>
    <property type="project" value="TreeGrafter"/>
</dbReference>
<keyword evidence="8" id="KW-1015">Disulfide bond</keyword>
<feature type="domain" description="C2" evidence="10">
    <location>
        <begin position="393"/>
        <end position="509"/>
    </location>
</feature>
<evidence type="ECO:0000256" key="1">
    <source>
        <dbReference type="ARBA" id="ARBA00004370"/>
    </source>
</evidence>
<keyword evidence="5 9" id="KW-0732">Signal</keyword>
<comment type="subcellular location">
    <subcellularLocation>
        <location evidence="1">Membrane</location>
    </subcellularLocation>
    <subcellularLocation>
        <location evidence="2">Secreted</location>
    </subcellularLocation>
</comment>
<evidence type="ECO:0000256" key="2">
    <source>
        <dbReference type="ARBA" id="ARBA00004613"/>
    </source>
</evidence>
<organism evidence="12 13">
    <name type="scientific">Chiloscyllium punctatum</name>
    <name type="common">Brownbanded bambooshark</name>
    <name type="synonym">Hemiscyllium punctatum</name>
    <dbReference type="NCBI Taxonomy" id="137246"/>
    <lineage>
        <taxon>Eukaryota</taxon>
        <taxon>Metazoa</taxon>
        <taxon>Chordata</taxon>
        <taxon>Craniata</taxon>
        <taxon>Vertebrata</taxon>
        <taxon>Chondrichthyes</taxon>
        <taxon>Elasmobranchii</taxon>
        <taxon>Galeomorphii</taxon>
        <taxon>Galeoidea</taxon>
        <taxon>Orectolobiformes</taxon>
        <taxon>Hemiscylliidae</taxon>
        <taxon>Chiloscyllium</taxon>
    </lineage>
</organism>
<dbReference type="STRING" id="137246.A0A401RIT5"/>
<dbReference type="InterPro" id="IPR052784">
    <property type="entry name" value="Perforin-1_pore-forming"/>
</dbReference>
<feature type="domain" description="MACPF" evidence="11">
    <location>
        <begin position="29"/>
        <end position="372"/>
    </location>
</feature>
<dbReference type="EMBL" id="BEZZ01005713">
    <property type="protein sequence ID" value="GCC18034.1"/>
    <property type="molecule type" value="Genomic_DNA"/>
</dbReference>
<dbReference type="PROSITE" id="PS50004">
    <property type="entry name" value="C2"/>
    <property type="match status" value="1"/>
</dbReference>
<dbReference type="Pfam" id="PF01823">
    <property type="entry name" value="MACPF"/>
    <property type="match status" value="1"/>
</dbReference>
<dbReference type="InterPro" id="IPR020864">
    <property type="entry name" value="MACPF"/>
</dbReference>
<dbReference type="Pfam" id="PF00168">
    <property type="entry name" value="C2"/>
    <property type="match status" value="1"/>
</dbReference>
<evidence type="ECO:0000259" key="11">
    <source>
        <dbReference type="PROSITE" id="PS51412"/>
    </source>
</evidence>
<protein>
    <recommendedName>
        <fullName evidence="14">MACPF domain-containing protein</fullName>
    </recommendedName>
</protein>
<keyword evidence="13" id="KW-1185">Reference proteome</keyword>
<dbReference type="InterPro" id="IPR035892">
    <property type="entry name" value="C2_domain_sf"/>
</dbReference>
<evidence type="ECO:0000256" key="4">
    <source>
        <dbReference type="ARBA" id="ARBA00022525"/>
    </source>
</evidence>
<dbReference type="SUPFAM" id="SSF49562">
    <property type="entry name" value="C2 domain (Calcium/lipid-binding domain, CaLB)"/>
    <property type="match status" value="1"/>
</dbReference>
<proteinExistence type="inferred from homology"/>